<sequence>MEDLIGLIIPLLAVAGWLFGMFKTDEEEQKGGKPTRPSRPTPTSSRHQPNNTDPAQSTVNVEVETQTSPATAVDPSRTQTYYEKKKAKLAETKPVTQRSDGEVFASHMDPIQDVERPRQLEKRSKDQAAKKEVQSNKKLSIRRNLSKKGIAESFVMAEVLGQPRAHRPYQRRRRAK</sequence>
<proteinExistence type="predicted"/>
<dbReference type="RefSeq" id="WP_209365035.1">
    <property type="nucleotide sequence ID" value="NZ_CP046956.1"/>
</dbReference>
<feature type="compositionally biased region" description="Basic and acidic residues" evidence="1">
    <location>
        <begin position="113"/>
        <end position="135"/>
    </location>
</feature>
<evidence type="ECO:0000313" key="3">
    <source>
        <dbReference type="Proteomes" id="UP000665043"/>
    </source>
</evidence>
<feature type="compositionally biased region" description="Basic residues" evidence="1">
    <location>
        <begin position="164"/>
        <end position="176"/>
    </location>
</feature>
<feature type="compositionally biased region" description="Basic and acidic residues" evidence="1">
    <location>
        <begin position="82"/>
        <end position="91"/>
    </location>
</feature>
<feature type="compositionally biased region" description="Polar residues" evidence="1">
    <location>
        <begin position="47"/>
        <end position="81"/>
    </location>
</feature>
<protein>
    <submittedName>
        <fullName evidence="2">Uncharacterized protein</fullName>
    </submittedName>
</protein>
<name>A0ABX7VZH5_9BACI</name>
<dbReference type="EMBL" id="CP046956">
    <property type="protein sequence ID" value="QTM99867.1"/>
    <property type="molecule type" value="Genomic_DNA"/>
</dbReference>
<organism evidence="2 3">
    <name type="scientific">Sediminibacillus dalangtanensis</name>
    <dbReference type="NCBI Taxonomy" id="2729421"/>
    <lineage>
        <taxon>Bacteria</taxon>
        <taxon>Bacillati</taxon>
        <taxon>Bacillota</taxon>
        <taxon>Bacilli</taxon>
        <taxon>Bacillales</taxon>
        <taxon>Bacillaceae</taxon>
        <taxon>Sediminibacillus</taxon>
    </lineage>
</organism>
<feature type="region of interest" description="Disordered" evidence="1">
    <location>
        <begin position="24"/>
        <end position="176"/>
    </location>
</feature>
<dbReference type="Proteomes" id="UP000665043">
    <property type="component" value="Chromosome"/>
</dbReference>
<reference evidence="2 3" key="1">
    <citation type="submission" date="2019-12" db="EMBL/GenBank/DDBJ databases">
        <title>The whole genome sequencing of a strain isolated from a Mars analog, Dalangtan Playa.</title>
        <authorList>
            <person name="Huang T."/>
        </authorList>
    </citation>
    <scope>NUCLEOTIDE SEQUENCE [LARGE SCALE GENOMIC DNA]</scope>
    <source>
        <strain evidence="2 3">DP4-553-S</strain>
    </source>
</reference>
<keyword evidence="3" id="KW-1185">Reference proteome</keyword>
<evidence type="ECO:0000313" key="2">
    <source>
        <dbReference type="EMBL" id="QTM99867.1"/>
    </source>
</evidence>
<gene>
    <name evidence="2" type="ORF">ERJ70_11525</name>
</gene>
<evidence type="ECO:0000256" key="1">
    <source>
        <dbReference type="SAM" id="MobiDB-lite"/>
    </source>
</evidence>
<accession>A0ABX7VZH5</accession>